<dbReference type="Gene3D" id="1.10.287.70">
    <property type="match status" value="2"/>
</dbReference>
<dbReference type="InterPro" id="IPR003280">
    <property type="entry name" value="2pore_dom_K_chnl"/>
</dbReference>
<comment type="subcellular location">
    <subcellularLocation>
        <location evidence="1">Membrane</location>
        <topology evidence="1">Multi-pass membrane protein</topology>
    </subcellularLocation>
</comment>
<feature type="transmembrane region" description="Helical" evidence="9">
    <location>
        <begin position="227"/>
        <end position="245"/>
    </location>
</feature>
<keyword evidence="6" id="KW-0406">Ion transport</keyword>
<dbReference type="GO" id="GO:0005737">
    <property type="term" value="C:cytoplasm"/>
    <property type="evidence" value="ECO:0007669"/>
    <property type="project" value="UniProtKB-ARBA"/>
</dbReference>
<dbReference type="GO" id="GO:0022841">
    <property type="term" value="F:potassium ion leak channel activity"/>
    <property type="evidence" value="ECO:0007669"/>
    <property type="project" value="TreeGrafter"/>
</dbReference>
<organism evidence="11">
    <name type="scientific">Odontella aurita</name>
    <dbReference type="NCBI Taxonomy" id="265563"/>
    <lineage>
        <taxon>Eukaryota</taxon>
        <taxon>Sar</taxon>
        <taxon>Stramenopiles</taxon>
        <taxon>Ochrophyta</taxon>
        <taxon>Bacillariophyta</taxon>
        <taxon>Mediophyceae</taxon>
        <taxon>Biddulphiophycidae</taxon>
        <taxon>Eupodiscales</taxon>
        <taxon>Odontellaceae</taxon>
        <taxon>Odontella</taxon>
    </lineage>
</organism>
<protein>
    <recommendedName>
        <fullName evidence="10">EF-hand domain-containing protein</fullName>
    </recommendedName>
</protein>
<dbReference type="PANTHER" id="PTHR11003">
    <property type="entry name" value="POTASSIUM CHANNEL, SUBFAMILY K"/>
    <property type="match status" value="1"/>
</dbReference>
<proteinExistence type="predicted"/>
<feature type="domain" description="EF-hand" evidence="10">
    <location>
        <begin position="294"/>
        <end position="329"/>
    </location>
</feature>
<evidence type="ECO:0000256" key="6">
    <source>
        <dbReference type="ARBA" id="ARBA00023065"/>
    </source>
</evidence>
<feature type="domain" description="EF-hand" evidence="10">
    <location>
        <begin position="333"/>
        <end position="368"/>
    </location>
</feature>
<dbReference type="PROSITE" id="PS50222">
    <property type="entry name" value="EF_HAND_2"/>
    <property type="match status" value="2"/>
</dbReference>
<dbReference type="EMBL" id="HBKQ01039517">
    <property type="protein sequence ID" value="CAE2261891.1"/>
    <property type="molecule type" value="Transcribed_RNA"/>
</dbReference>
<dbReference type="InterPro" id="IPR002048">
    <property type="entry name" value="EF_hand_dom"/>
</dbReference>
<evidence type="ECO:0000256" key="9">
    <source>
        <dbReference type="SAM" id="Phobius"/>
    </source>
</evidence>
<dbReference type="PANTHER" id="PTHR11003:SF291">
    <property type="entry name" value="IP11374P"/>
    <property type="match status" value="1"/>
</dbReference>
<keyword evidence="7 9" id="KW-0472">Membrane</keyword>
<evidence type="ECO:0000259" key="10">
    <source>
        <dbReference type="PROSITE" id="PS50222"/>
    </source>
</evidence>
<dbReference type="Pfam" id="PF13202">
    <property type="entry name" value="EF-hand_5"/>
    <property type="match status" value="2"/>
</dbReference>
<dbReference type="InterPro" id="IPR013099">
    <property type="entry name" value="K_chnl_dom"/>
</dbReference>
<feature type="transmembrane region" description="Helical" evidence="9">
    <location>
        <begin position="123"/>
        <end position="143"/>
    </location>
</feature>
<keyword evidence="4" id="KW-0106">Calcium</keyword>
<evidence type="ECO:0000256" key="4">
    <source>
        <dbReference type="ARBA" id="ARBA00022837"/>
    </source>
</evidence>
<evidence type="ECO:0000256" key="1">
    <source>
        <dbReference type="ARBA" id="ARBA00004141"/>
    </source>
</evidence>
<dbReference type="Gene3D" id="1.10.238.10">
    <property type="entry name" value="EF-hand"/>
    <property type="match status" value="1"/>
</dbReference>
<dbReference type="PROSITE" id="PS00018">
    <property type="entry name" value="EF_HAND_1"/>
    <property type="match status" value="2"/>
</dbReference>
<evidence type="ECO:0000256" key="2">
    <source>
        <dbReference type="ARBA" id="ARBA00022448"/>
    </source>
</evidence>
<dbReference type="SUPFAM" id="SSF81324">
    <property type="entry name" value="Voltage-gated potassium channels"/>
    <property type="match status" value="2"/>
</dbReference>
<evidence type="ECO:0000256" key="5">
    <source>
        <dbReference type="ARBA" id="ARBA00022989"/>
    </source>
</evidence>
<sequence>MPSLKDKLNRARQAMRQTGAGAEGTPLLSGSITAKARKEREFWRFQKNKGKSLAGDFVSFEASPRALRFCFISILVYFIVAVVAFSIIFEPDWTVIDGLYYAVVTFTTVGYGDLAPTTHGGQIFAIFFVLFGIAILGVALGIIGDRLVQAQEIAIGGVKSNAENRVVEMFNDDVDNQTERAGTVIEEVKEEAERSIFSDFCMLICREGPIVIVVLLLSLVIGAEEGWTYVNTCYYAIVTITTVGYGDISPQTQSMRLYAVFFIPLSVSVLASILGRIAGFYMDRQAAKHEKDFLERELTLADLSEMDTDGDGEVCRGEFLSFMLVAMQKVDKETVDQLTELFNRLDADGSGSLQKNDLMLLTRRNNLNRQGEAV</sequence>
<dbReference type="GO" id="GO:0005509">
    <property type="term" value="F:calcium ion binding"/>
    <property type="evidence" value="ECO:0007669"/>
    <property type="project" value="InterPro"/>
</dbReference>
<name>A0A7S4JFB5_9STRA</name>
<dbReference type="GO" id="GO:0030322">
    <property type="term" value="P:stabilization of membrane potential"/>
    <property type="evidence" value="ECO:0007669"/>
    <property type="project" value="TreeGrafter"/>
</dbReference>
<keyword evidence="3 9" id="KW-0812">Transmembrane</keyword>
<evidence type="ECO:0000313" key="11">
    <source>
        <dbReference type="EMBL" id="CAE2261891.1"/>
    </source>
</evidence>
<feature type="transmembrane region" description="Helical" evidence="9">
    <location>
        <begin position="200"/>
        <end position="221"/>
    </location>
</feature>
<keyword evidence="5 9" id="KW-1133">Transmembrane helix</keyword>
<reference evidence="11" key="1">
    <citation type="submission" date="2021-01" db="EMBL/GenBank/DDBJ databases">
        <authorList>
            <person name="Corre E."/>
            <person name="Pelletier E."/>
            <person name="Niang G."/>
            <person name="Scheremetjew M."/>
            <person name="Finn R."/>
            <person name="Kale V."/>
            <person name="Holt S."/>
            <person name="Cochrane G."/>
            <person name="Meng A."/>
            <person name="Brown T."/>
            <person name="Cohen L."/>
        </authorList>
    </citation>
    <scope>NUCLEOTIDE SEQUENCE</scope>
    <source>
        <strain evidence="11">Isolate 1302-5</strain>
    </source>
</reference>
<evidence type="ECO:0000256" key="7">
    <source>
        <dbReference type="ARBA" id="ARBA00023136"/>
    </source>
</evidence>
<keyword evidence="2" id="KW-0813">Transport</keyword>
<accession>A0A7S4JFB5</accession>
<dbReference type="AlphaFoldDB" id="A0A7S4JFB5"/>
<gene>
    <name evidence="11" type="ORF">OAUR00152_LOCUS27248</name>
</gene>
<dbReference type="PRINTS" id="PR01333">
    <property type="entry name" value="2POREKCHANEL"/>
</dbReference>
<keyword evidence="8" id="KW-0407">Ion channel</keyword>
<feature type="transmembrane region" description="Helical" evidence="9">
    <location>
        <begin position="69"/>
        <end position="89"/>
    </location>
</feature>
<dbReference type="GO" id="GO:0015271">
    <property type="term" value="F:outward rectifier potassium channel activity"/>
    <property type="evidence" value="ECO:0007669"/>
    <property type="project" value="TreeGrafter"/>
</dbReference>
<evidence type="ECO:0000256" key="8">
    <source>
        <dbReference type="ARBA" id="ARBA00023303"/>
    </source>
</evidence>
<dbReference type="SUPFAM" id="SSF47473">
    <property type="entry name" value="EF-hand"/>
    <property type="match status" value="1"/>
</dbReference>
<evidence type="ECO:0000256" key="3">
    <source>
        <dbReference type="ARBA" id="ARBA00022692"/>
    </source>
</evidence>
<dbReference type="Pfam" id="PF07885">
    <property type="entry name" value="Ion_trans_2"/>
    <property type="match status" value="2"/>
</dbReference>
<feature type="transmembrane region" description="Helical" evidence="9">
    <location>
        <begin position="257"/>
        <end position="282"/>
    </location>
</feature>
<dbReference type="InterPro" id="IPR011992">
    <property type="entry name" value="EF-hand-dom_pair"/>
</dbReference>
<dbReference type="GO" id="GO:0005886">
    <property type="term" value="C:plasma membrane"/>
    <property type="evidence" value="ECO:0007669"/>
    <property type="project" value="TreeGrafter"/>
</dbReference>
<dbReference type="InterPro" id="IPR018247">
    <property type="entry name" value="EF_Hand_1_Ca_BS"/>
</dbReference>